<organism evidence="1 2">
    <name type="scientific">Fusarium keratoplasticum</name>
    <dbReference type="NCBI Taxonomy" id="1328300"/>
    <lineage>
        <taxon>Eukaryota</taxon>
        <taxon>Fungi</taxon>
        <taxon>Dikarya</taxon>
        <taxon>Ascomycota</taxon>
        <taxon>Pezizomycotina</taxon>
        <taxon>Sordariomycetes</taxon>
        <taxon>Hypocreomycetidae</taxon>
        <taxon>Hypocreales</taxon>
        <taxon>Nectriaceae</taxon>
        <taxon>Fusarium</taxon>
        <taxon>Fusarium solani species complex</taxon>
    </lineage>
</organism>
<comment type="caution">
    <text evidence="1">The sequence shown here is derived from an EMBL/GenBank/DDBJ whole genome shotgun (WGS) entry which is preliminary data.</text>
</comment>
<evidence type="ECO:0000313" key="1">
    <source>
        <dbReference type="EMBL" id="KAI8663608.1"/>
    </source>
</evidence>
<evidence type="ECO:0000313" key="2">
    <source>
        <dbReference type="Proteomes" id="UP001065298"/>
    </source>
</evidence>
<dbReference type="EMBL" id="CM046509">
    <property type="protein sequence ID" value="KAI8663608.1"/>
    <property type="molecule type" value="Genomic_DNA"/>
</dbReference>
<reference evidence="1" key="1">
    <citation type="submission" date="2022-06" db="EMBL/GenBank/DDBJ databases">
        <title>Fusarium solani species complex genomes reveal bases of compartmentalisation and animal pathogenesis.</title>
        <authorList>
            <person name="Tsai I.J."/>
        </authorList>
    </citation>
    <scope>NUCLEOTIDE SEQUENCE</scope>
    <source>
        <strain evidence="1">Fu6.1</strain>
    </source>
</reference>
<keyword evidence="2" id="KW-1185">Reference proteome</keyword>
<name>A0ACC0QUC1_9HYPO</name>
<protein>
    <submittedName>
        <fullName evidence="1">Uncharacterized protein</fullName>
    </submittedName>
</protein>
<sequence>MLSCMTDSSSVAGAKAIRIAPNELHINETSLYKAIYKQSNPFPKHEQFYLGFATEAPTSFTEVDKAKHKERRRMLSSMFSRAGVLKLEDLIWERLKLLENKID</sequence>
<proteinExistence type="predicted"/>
<dbReference type="Proteomes" id="UP001065298">
    <property type="component" value="Chromosome 7"/>
</dbReference>
<accession>A0ACC0QUC1</accession>
<gene>
    <name evidence="1" type="ORF">NCS57_00962300</name>
</gene>